<organism evidence="6 7">
    <name type="scientific">Kuraishia capsulata CBS 1993</name>
    <dbReference type="NCBI Taxonomy" id="1382522"/>
    <lineage>
        <taxon>Eukaryota</taxon>
        <taxon>Fungi</taxon>
        <taxon>Dikarya</taxon>
        <taxon>Ascomycota</taxon>
        <taxon>Saccharomycotina</taxon>
        <taxon>Pichiomycetes</taxon>
        <taxon>Pichiales</taxon>
        <taxon>Pichiaceae</taxon>
        <taxon>Kuraishia</taxon>
    </lineage>
</organism>
<feature type="region of interest" description="Disordered" evidence="4">
    <location>
        <begin position="415"/>
        <end position="438"/>
    </location>
</feature>
<dbReference type="InterPro" id="IPR021850">
    <property type="entry name" value="Symplekin/Pta1"/>
</dbReference>
<feature type="compositionally biased region" description="Polar residues" evidence="4">
    <location>
        <begin position="415"/>
        <end position="428"/>
    </location>
</feature>
<feature type="domain" description="Symplekin/Pta1 N-terminal" evidence="5">
    <location>
        <begin position="79"/>
        <end position="313"/>
    </location>
</feature>
<accession>W6MPI5</accession>
<name>W6MPI5_9ASCO</name>
<dbReference type="Gene3D" id="1.25.10.10">
    <property type="entry name" value="Leucine-rich Repeat Variant"/>
    <property type="match status" value="1"/>
</dbReference>
<dbReference type="STRING" id="1382522.W6MPI5"/>
<keyword evidence="3" id="KW-0539">Nucleus</keyword>
<sequence>MSLEQLESAKALALQDLSLFPPILDQILAISTGSDLHLTRWCVLFLRDCFHGKQVPFELRYQQSPKLLDSLLKCLTVKDTVVVSAIIDITTAVYDLVFKYTIDYPGDTETWSKMTLLKSEILGRFETADPLLPLNRDADLSRSIPVKVSTLKFYGKLLTVHLPLIRDPRVKENNPQYDLDFSIAMVPPNHPVLWNTDGEGENLLDNLFEMLSDELIQTTPIFTVFCSVLVQVLRKRPKYIFGRIFNLILGYDSVLQRPPVYETDMLKVKMVQRYNDRFNKILISFLLNRNFVKDAGLKQKLDKKFKVLVERQRVKIDQYSRVEPIAHLAKKYQGNEFYNNSIVPKDNTYKSLFTLLQDSNALAQFDMSTLPLHVLVDMITTSLTTIDTSTLIRGLTVVADRYTFEVAKSLTGQTNAVTPHQQQQNQAVAESADSDYEPDFDDAEPYQLPPPKTLTISEKKQQMSKIVENFIRLSSDQNHNHNNAGGADDSQKKDFENWLLIRLITRGLKDETLVDVVRNCIFDHFVQDMRNRIDIVISWLNEEWYNEHLQDPAGSFPNYTSWTSKVLDNFLPFLESSDRKILIRFVSEVPLIDLGMVMKLKSLCSDPIRYKLGFQTLQYLIMFKPPAKEHCIILLETMYEQSSDDVKEQCLGYLKKYSPEKYH</sequence>
<proteinExistence type="predicted"/>
<dbReference type="InterPro" id="IPR032460">
    <property type="entry name" value="Symplekin/Pta1_N"/>
</dbReference>
<dbReference type="AlphaFoldDB" id="W6MPI5"/>
<dbReference type="PANTHER" id="PTHR15245">
    <property type="entry name" value="SYMPLEKIN-RELATED"/>
    <property type="match status" value="1"/>
</dbReference>
<comment type="subcellular location">
    <subcellularLocation>
        <location evidence="1">Nucleus</location>
    </subcellularLocation>
</comment>
<evidence type="ECO:0000256" key="3">
    <source>
        <dbReference type="ARBA" id="ARBA00023242"/>
    </source>
</evidence>
<reference evidence="6" key="1">
    <citation type="submission" date="2013-12" db="EMBL/GenBank/DDBJ databases">
        <authorList>
            <person name="Genoscope - CEA"/>
        </authorList>
    </citation>
    <scope>NUCLEOTIDE SEQUENCE</scope>
    <source>
        <strain evidence="6">CBS 1993</strain>
    </source>
</reference>
<evidence type="ECO:0000313" key="6">
    <source>
        <dbReference type="EMBL" id="CDK28551.1"/>
    </source>
</evidence>
<dbReference type="RefSeq" id="XP_022460541.1">
    <property type="nucleotide sequence ID" value="XM_022601279.1"/>
</dbReference>
<dbReference type="GO" id="GO:0005847">
    <property type="term" value="C:mRNA cleavage and polyadenylation specificity factor complex"/>
    <property type="evidence" value="ECO:0007669"/>
    <property type="project" value="TreeGrafter"/>
</dbReference>
<dbReference type="GO" id="GO:0006397">
    <property type="term" value="P:mRNA processing"/>
    <property type="evidence" value="ECO:0007669"/>
    <property type="project" value="UniProtKB-KW"/>
</dbReference>
<evidence type="ECO:0000256" key="4">
    <source>
        <dbReference type="SAM" id="MobiDB-lite"/>
    </source>
</evidence>
<dbReference type="Pfam" id="PF11935">
    <property type="entry name" value="SYMPK_PTA1_N"/>
    <property type="match status" value="1"/>
</dbReference>
<dbReference type="GeneID" id="34521929"/>
<dbReference type="InterPro" id="IPR011989">
    <property type="entry name" value="ARM-like"/>
</dbReference>
<evidence type="ECO:0000259" key="5">
    <source>
        <dbReference type="Pfam" id="PF11935"/>
    </source>
</evidence>
<evidence type="ECO:0000256" key="2">
    <source>
        <dbReference type="ARBA" id="ARBA00022664"/>
    </source>
</evidence>
<reference evidence="6" key="2">
    <citation type="submission" date="2014-02" db="EMBL/GenBank/DDBJ databases">
        <title>Complete DNA sequence of /Kuraishia capsulata/ illustrates novel genomic features among budding yeasts (/Saccharomycotina/).</title>
        <authorList>
            <person name="Morales L."/>
            <person name="Noel B."/>
            <person name="Porcel B."/>
            <person name="Marcet-Houben M."/>
            <person name="Hullo M-F."/>
            <person name="Sacerdot C."/>
            <person name="Tekaia F."/>
            <person name="Leh-Louis V."/>
            <person name="Despons L."/>
            <person name="Khanna V."/>
            <person name="Aury J-M."/>
            <person name="Barbe V."/>
            <person name="Couloux A."/>
            <person name="Labadie K."/>
            <person name="Pelletier E."/>
            <person name="Souciet J-L."/>
            <person name="Boekhout T."/>
            <person name="Gabaldon T."/>
            <person name="Wincker P."/>
            <person name="Dujon B."/>
        </authorList>
    </citation>
    <scope>NUCLEOTIDE SEQUENCE</scope>
    <source>
        <strain evidence="6">CBS 1993</strain>
    </source>
</reference>
<dbReference type="OrthoDB" id="331600at2759"/>
<dbReference type="Proteomes" id="UP000019384">
    <property type="component" value="Unassembled WGS sequence"/>
</dbReference>
<evidence type="ECO:0000256" key="1">
    <source>
        <dbReference type="ARBA" id="ARBA00004123"/>
    </source>
</evidence>
<dbReference type="HOGENOM" id="CLU_021804_0_0_1"/>
<dbReference type="PANTHER" id="PTHR15245:SF20">
    <property type="entry name" value="SYMPLEKIN"/>
    <property type="match status" value="1"/>
</dbReference>
<keyword evidence="7" id="KW-1185">Reference proteome</keyword>
<keyword evidence="2" id="KW-0507">mRNA processing</keyword>
<dbReference type="EMBL" id="HG793129">
    <property type="protein sequence ID" value="CDK28551.1"/>
    <property type="molecule type" value="Genomic_DNA"/>
</dbReference>
<gene>
    <name evidence="6" type="ORF">KUCA_T00004534001</name>
</gene>
<evidence type="ECO:0000313" key="7">
    <source>
        <dbReference type="Proteomes" id="UP000019384"/>
    </source>
</evidence>
<protein>
    <recommendedName>
        <fullName evidence="5">Symplekin/Pta1 N-terminal domain-containing protein</fullName>
    </recommendedName>
</protein>